<gene>
    <name evidence="1" type="ORF">BJ138DRAFT_1019491</name>
</gene>
<comment type="caution">
    <text evidence="1">The sequence shown here is derived from an EMBL/GenBank/DDBJ whole genome shotgun (WGS) entry which is preliminary data.</text>
</comment>
<organism evidence="1 2">
    <name type="scientific">Hygrophoropsis aurantiaca</name>
    <dbReference type="NCBI Taxonomy" id="72124"/>
    <lineage>
        <taxon>Eukaryota</taxon>
        <taxon>Fungi</taxon>
        <taxon>Dikarya</taxon>
        <taxon>Basidiomycota</taxon>
        <taxon>Agaricomycotina</taxon>
        <taxon>Agaricomycetes</taxon>
        <taxon>Agaricomycetidae</taxon>
        <taxon>Boletales</taxon>
        <taxon>Coniophorineae</taxon>
        <taxon>Hygrophoropsidaceae</taxon>
        <taxon>Hygrophoropsis</taxon>
    </lineage>
</organism>
<dbReference type="EMBL" id="MU268579">
    <property type="protein sequence ID" value="KAH7904177.1"/>
    <property type="molecule type" value="Genomic_DNA"/>
</dbReference>
<reference evidence="1" key="1">
    <citation type="journal article" date="2021" name="New Phytol.">
        <title>Evolutionary innovations through gain and loss of genes in the ectomycorrhizal Boletales.</title>
        <authorList>
            <person name="Wu G."/>
            <person name="Miyauchi S."/>
            <person name="Morin E."/>
            <person name="Kuo A."/>
            <person name="Drula E."/>
            <person name="Varga T."/>
            <person name="Kohler A."/>
            <person name="Feng B."/>
            <person name="Cao Y."/>
            <person name="Lipzen A."/>
            <person name="Daum C."/>
            <person name="Hundley H."/>
            <person name="Pangilinan J."/>
            <person name="Johnson J."/>
            <person name="Barry K."/>
            <person name="LaButti K."/>
            <person name="Ng V."/>
            <person name="Ahrendt S."/>
            <person name="Min B."/>
            <person name="Choi I.G."/>
            <person name="Park H."/>
            <person name="Plett J.M."/>
            <person name="Magnuson J."/>
            <person name="Spatafora J.W."/>
            <person name="Nagy L.G."/>
            <person name="Henrissat B."/>
            <person name="Grigoriev I.V."/>
            <person name="Yang Z.L."/>
            <person name="Xu J."/>
            <person name="Martin F.M."/>
        </authorList>
    </citation>
    <scope>NUCLEOTIDE SEQUENCE</scope>
    <source>
        <strain evidence="1">ATCC 28755</strain>
    </source>
</reference>
<sequence length="417" mass="44383">MRFALATLIAALPFLVAGAPGKDSKAGLRTPISKRSSLTNPDGTANLDALHPHVEYTKAKHLDAFDRYEQNTRSPHPSAPRKRAQRRDTGSDPLTDHSSQPLRGEMWYGDISVGTPPQTLTVKFDTAQSDLFLPGLECGASCKDHKPYNPNLSLTSQDMHTPFAIGYRAGSVRILVHNIFSIYIATQQTLGVASNYSLEFYSNRFPADGLLGMGFQSASAYNASPVFQSLISQDATSEPVFAFKFARSGSELYLGGTNPDLYEGDFTYVPIATEGFWEVALDAVSANGASISTGLTSILDTGAAIIIGGTADVDKFYQAVGGQNATATAGRGFYTYPCDSAPSPSLTYGGKLWPISAESFNLGQVSSGSADCVGGIVGVDFAESGRWIVGDVFLQNVYTAFDVGKGRVGFAELAGRV</sequence>
<dbReference type="Proteomes" id="UP000790377">
    <property type="component" value="Unassembled WGS sequence"/>
</dbReference>
<evidence type="ECO:0000313" key="2">
    <source>
        <dbReference type="Proteomes" id="UP000790377"/>
    </source>
</evidence>
<evidence type="ECO:0000313" key="1">
    <source>
        <dbReference type="EMBL" id="KAH7904177.1"/>
    </source>
</evidence>
<proteinExistence type="predicted"/>
<keyword evidence="2" id="KW-1185">Reference proteome</keyword>
<accession>A0ACB7ZTZ4</accession>
<protein>
    <submittedName>
        <fullName evidence="1">Aspartic peptidase domain-containing protein</fullName>
    </submittedName>
</protein>
<name>A0ACB7ZTZ4_9AGAM</name>